<evidence type="ECO:0000313" key="2">
    <source>
        <dbReference type="Proteomes" id="UP001404845"/>
    </source>
</evidence>
<organism evidence="1 2">
    <name type="scientific">Methylorubrum rhodesianum</name>
    <dbReference type="NCBI Taxonomy" id="29427"/>
    <lineage>
        <taxon>Bacteria</taxon>
        <taxon>Pseudomonadati</taxon>
        <taxon>Pseudomonadota</taxon>
        <taxon>Alphaproteobacteria</taxon>
        <taxon>Hyphomicrobiales</taxon>
        <taxon>Methylobacteriaceae</taxon>
        <taxon>Methylorubrum</taxon>
    </lineage>
</organism>
<comment type="caution">
    <text evidence="1">The sequence shown here is derived from an EMBL/GenBank/DDBJ whole genome shotgun (WGS) entry which is preliminary data.</text>
</comment>
<evidence type="ECO:0000313" key="1">
    <source>
        <dbReference type="EMBL" id="MEN3230252.1"/>
    </source>
</evidence>
<protein>
    <recommendedName>
        <fullName evidence="3">Ribbon-helix-helix protein CopG domain-containing protein</fullName>
    </recommendedName>
</protein>
<accession>A0ABU9ZFL9</accession>
<keyword evidence="2" id="KW-1185">Reference proteome</keyword>
<evidence type="ECO:0008006" key="3">
    <source>
        <dbReference type="Google" id="ProtNLM"/>
    </source>
</evidence>
<sequence>MRKSTSVPGKDKVMVYLSAELRRAMSMLAAERGCRNSDLYAEAVGGYLQAARRHPAGSLDAPAMPLAPGCDKLDRILKVLDGHGQFILAIQADTASMVPAVDPRALAVVIAAVLRAGTVGLATPDVRALLDANGFRSVNTTSVRDVLLQTAVVHYRDGRWMDRDAAA</sequence>
<proteinExistence type="predicted"/>
<reference evidence="1 2" key="1">
    <citation type="journal article" date="2023" name="PLoS ONE">
        <title>Complete genome assembly of Hawai'i environmental nontuberculous mycobacteria reveals unexpected co-isolation with methylobacteria.</title>
        <authorList>
            <person name="Hendrix J."/>
            <person name="Epperson L.E."/>
            <person name="Tong E.I."/>
            <person name="Chan Y.L."/>
            <person name="Hasan N.A."/>
            <person name="Dawrs S.N."/>
            <person name="Norton G.J."/>
            <person name="Virdi R."/>
            <person name="Crooks J.L."/>
            <person name="Chan E.D."/>
            <person name="Honda J.R."/>
            <person name="Strong M."/>
        </authorList>
    </citation>
    <scope>NUCLEOTIDE SEQUENCE [LARGE SCALE GENOMIC DNA]</scope>
    <source>
        <strain evidence="1 2">NJH_HI01</strain>
    </source>
</reference>
<gene>
    <name evidence="1" type="ORF">PUR21_21855</name>
</gene>
<dbReference type="EMBL" id="JAQYXL010000001">
    <property type="protein sequence ID" value="MEN3230252.1"/>
    <property type="molecule type" value="Genomic_DNA"/>
</dbReference>
<name>A0ABU9ZFL9_9HYPH</name>
<dbReference type="RefSeq" id="WP_345971668.1">
    <property type="nucleotide sequence ID" value="NZ_JAQYXL010000001.1"/>
</dbReference>
<dbReference type="Proteomes" id="UP001404845">
    <property type="component" value="Unassembled WGS sequence"/>
</dbReference>